<keyword evidence="3" id="KW-1185">Reference proteome</keyword>
<dbReference type="PaxDb" id="39947-A0A0P0XC46"/>
<accession>A0A0P0XC46</accession>
<sequence length="125" mass="13878">DFLRLHRRLLPTPPLPHIGSCGRSRLRRRRPPVPPSTTTWAPPPCHSRTGVSAGSCGRRHAATYRDSLSVRRVARLLHGRPVCRPQRRSRRPVRPHPLPPSSKVALPPPRDPGEHDGRRGCGSSG</sequence>
<evidence type="ECO:0000313" key="3">
    <source>
        <dbReference type="Proteomes" id="UP000059680"/>
    </source>
</evidence>
<reference evidence="2 3" key="3">
    <citation type="journal article" date="2013" name="Rice">
        <title>Improvement of the Oryza sativa Nipponbare reference genome using next generation sequence and optical map data.</title>
        <authorList>
            <person name="Kawahara Y."/>
            <person name="de la Bastide M."/>
            <person name="Hamilton J.P."/>
            <person name="Kanamori H."/>
            <person name="McCombie W.R."/>
            <person name="Ouyang S."/>
            <person name="Schwartz D.C."/>
            <person name="Tanaka T."/>
            <person name="Wu J."/>
            <person name="Zhou S."/>
            <person name="Childs K.L."/>
            <person name="Davidson R.M."/>
            <person name="Lin H."/>
            <person name="Quesada-Ocampo L."/>
            <person name="Vaillancourt B."/>
            <person name="Sakai H."/>
            <person name="Lee S.S."/>
            <person name="Kim J."/>
            <person name="Numa H."/>
            <person name="Itoh T."/>
            <person name="Buell C.R."/>
            <person name="Matsumoto T."/>
        </authorList>
    </citation>
    <scope>NUCLEOTIDE SEQUENCE [LARGE SCALE GENOMIC DNA]</scope>
    <source>
        <strain evidence="3">cv. Nipponbare</strain>
    </source>
</reference>
<organism evidence="2 3">
    <name type="scientific">Oryza sativa subsp. japonica</name>
    <name type="common">Rice</name>
    <dbReference type="NCBI Taxonomy" id="39947"/>
    <lineage>
        <taxon>Eukaryota</taxon>
        <taxon>Viridiplantae</taxon>
        <taxon>Streptophyta</taxon>
        <taxon>Embryophyta</taxon>
        <taxon>Tracheophyta</taxon>
        <taxon>Spermatophyta</taxon>
        <taxon>Magnoliopsida</taxon>
        <taxon>Liliopsida</taxon>
        <taxon>Poales</taxon>
        <taxon>Poaceae</taxon>
        <taxon>BOP clade</taxon>
        <taxon>Oryzoideae</taxon>
        <taxon>Oryzeae</taxon>
        <taxon>Oryzinae</taxon>
        <taxon>Oryza</taxon>
        <taxon>Oryza sativa</taxon>
    </lineage>
</organism>
<protein>
    <submittedName>
        <fullName evidence="2">Os08g0137600 protein</fullName>
    </submittedName>
</protein>
<feature type="non-terminal residue" evidence="2">
    <location>
        <position position="125"/>
    </location>
</feature>
<reference evidence="3" key="1">
    <citation type="journal article" date="2005" name="Nature">
        <title>The map-based sequence of the rice genome.</title>
        <authorList>
            <consortium name="International rice genome sequencing project (IRGSP)"/>
            <person name="Matsumoto T."/>
            <person name="Wu J."/>
            <person name="Kanamori H."/>
            <person name="Katayose Y."/>
            <person name="Fujisawa M."/>
            <person name="Namiki N."/>
            <person name="Mizuno H."/>
            <person name="Yamamoto K."/>
            <person name="Antonio B.A."/>
            <person name="Baba T."/>
            <person name="Sakata K."/>
            <person name="Nagamura Y."/>
            <person name="Aoki H."/>
            <person name="Arikawa K."/>
            <person name="Arita K."/>
            <person name="Bito T."/>
            <person name="Chiden Y."/>
            <person name="Fujitsuka N."/>
            <person name="Fukunaka R."/>
            <person name="Hamada M."/>
            <person name="Harada C."/>
            <person name="Hayashi A."/>
            <person name="Hijishita S."/>
            <person name="Honda M."/>
            <person name="Hosokawa S."/>
            <person name="Ichikawa Y."/>
            <person name="Idonuma A."/>
            <person name="Iijima M."/>
            <person name="Ikeda M."/>
            <person name="Ikeno M."/>
            <person name="Ito K."/>
            <person name="Ito S."/>
            <person name="Ito T."/>
            <person name="Ito Y."/>
            <person name="Ito Y."/>
            <person name="Iwabuchi A."/>
            <person name="Kamiya K."/>
            <person name="Karasawa W."/>
            <person name="Kurita K."/>
            <person name="Katagiri S."/>
            <person name="Kikuta A."/>
            <person name="Kobayashi H."/>
            <person name="Kobayashi N."/>
            <person name="Machita K."/>
            <person name="Maehara T."/>
            <person name="Masukawa M."/>
            <person name="Mizubayashi T."/>
            <person name="Mukai Y."/>
            <person name="Nagasaki H."/>
            <person name="Nagata Y."/>
            <person name="Naito S."/>
            <person name="Nakashima M."/>
            <person name="Nakama Y."/>
            <person name="Nakamichi Y."/>
            <person name="Nakamura M."/>
            <person name="Meguro A."/>
            <person name="Negishi M."/>
            <person name="Ohta I."/>
            <person name="Ohta T."/>
            <person name="Okamoto M."/>
            <person name="Ono N."/>
            <person name="Saji S."/>
            <person name="Sakaguchi M."/>
            <person name="Sakai K."/>
            <person name="Shibata M."/>
            <person name="Shimokawa T."/>
            <person name="Song J."/>
            <person name="Takazaki Y."/>
            <person name="Terasawa K."/>
            <person name="Tsugane M."/>
            <person name="Tsuji K."/>
            <person name="Ueda S."/>
            <person name="Waki K."/>
            <person name="Yamagata H."/>
            <person name="Yamamoto M."/>
            <person name="Yamamoto S."/>
            <person name="Yamane H."/>
            <person name="Yoshiki S."/>
            <person name="Yoshihara R."/>
            <person name="Yukawa K."/>
            <person name="Zhong H."/>
            <person name="Yano M."/>
            <person name="Yuan Q."/>
            <person name="Ouyang S."/>
            <person name="Liu J."/>
            <person name="Jones K.M."/>
            <person name="Gansberger K."/>
            <person name="Moffat K."/>
            <person name="Hill J."/>
            <person name="Bera J."/>
            <person name="Fadrosh D."/>
            <person name="Jin S."/>
            <person name="Johri S."/>
            <person name="Kim M."/>
            <person name="Overton L."/>
            <person name="Reardon M."/>
            <person name="Tsitrin T."/>
            <person name="Vuong H."/>
            <person name="Weaver B."/>
            <person name="Ciecko A."/>
            <person name="Tallon L."/>
            <person name="Jackson J."/>
            <person name="Pai G."/>
            <person name="Aken S.V."/>
            <person name="Utterback T."/>
            <person name="Reidmuller S."/>
            <person name="Feldblyum T."/>
            <person name="Hsiao J."/>
            <person name="Zismann V."/>
            <person name="Iobst S."/>
            <person name="de Vazeille A.R."/>
            <person name="Buell C.R."/>
            <person name="Ying K."/>
            <person name="Li Y."/>
            <person name="Lu T."/>
            <person name="Huang Y."/>
            <person name="Zhao Q."/>
            <person name="Feng Q."/>
            <person name="Zhang L."/>
            <person name="Zhu J."/>
            <person name="Weng Q."/>
            <person name="Mu J."/>
            <person name="Lu Y."/>
            <person name="Fan D."/>
            <person name="Liu Y."/>
            <person name="Guan J."/>
            <person name="Zhang Y."/>
            <person name="Yu S."/>
            <person name="Liu X."/>
            <person name="Zhang Y."/>
            <person name="Hong G."/>
            <person name="Han B."/>
            <person name="Choisne N."/>
            <person name="Demange N."/>
            <person name="Orjeda G."/>
            <person name="Samain S."/>
            <person name="Cattolico L."/>
            <person name="Pelletier E."/>
            <person name="Couloux A."/>
            <person name="Segurens B."/>
            <person name="Wincker P."/>
            <person name="D'Hont A."/>
            <person name="Scarpelli C."/>
            <person name="Weissenbach J."/>
            <person name="Salanoubat M."/>
            <person name="Quetier F."/>
            <person name="Yu Y."/>
            <person name="Kim H.R."/>
            <person name="Rambo T."/>
            <person name="Currie J."/>
            <person name="Collura K."/>
            <person name="Luo M."/>
            <person name="Yang T."/>
            <person name="Ammiraju J.S.S."/>
            <person name="Engler F."/>
            <person name="Soderlund C."/>
            <person name="Wing R.A."/>
            <person name="Palmer L.E."/>
            <person name="de la Bastide M."/>
            <person name="Spiegel L."/>
            <person name="Nascimento L."/>
            <person name="Zutavern T."/>
            <person name="O'Shaughnessy A."/>
            <person name="Dike S."/>
            <person name="Dedhia N."/>
            <person name="Preston R."/>
            <person name="Balija V."/>
            <person name="McCombie W.R."/>
            <person name="Chow T."/>
            <person name="Chen H."/>
            <person name="Chung M."/>
            <person name="Chen C."/>
            <person name="Shaw J."/>
            <person name="Wu H."/>
            <person name="Hsiao K."/>
            <person name="Chao Y."/>
            <person name="Chu M."/>
            <person name="Cheng C."/>
            <person name="Hour A."/>
            <person name="Lee P."/>
            <person name="Lin S."/>
            <person name="Lin Y."/>
            <person name="Liou J."/>
            <person name="Liu S."/>
            <person name="Hsing Y."/>
            <person name="Raghuvanshi S."/>
            <person name="Mohanty A."/>
            <person name="Bharti A.K."/>
            <person name="Gaur A."/>
            <person name="Gupta V."/>
            <person name="Kumar D."/>
            <person name="Ravi V."/>
            <person name="Vij S."/>
            <person name="Kapur A."/>
            <person name="Khurana P."/>
            <person name="Khurana P."/>
            <person name="Khurana J.P."/>
            <person name="Tyagi A.K."/>
            <person name="Gaikwad K."/>
            <person name="Singh A."/>
            <person name="Dalal V."/>
            <person name="Srivastava S."/>
            <person name="Dixit A."/>
            <person name="Pal A.K."/>
            <person name="Ghazi I.A."/>
            <person name="Yadav M."/>
            <person name="Pandit A."/>
            <person name="Bhargava A."/>
            <person name="Sureshbabu K."/>
            <person name="Batra K."/>
            <person name="Sharma T.R."/>
            <person name="Mohapatra T."/>
            <person name="Singh N.K."/>
            <person name="Messing J."/>
            <person name="Nelson A.B."/>
            <person name="Fuks G."/>
            <person name="Kavchok S."/>
            <person name="Keizer G."/>
            <person name="Linton E."/>
            <person name="Llaca V."/>
            <person name="Song R."/>
            <person name="Tanyolac B."/>
            <person name="Young S."/>
            <person name="Ho-Il K."/>
            <person name="Hahn J.H."/>
            <person name="Sangsakoo G."/>
            <person name="Vanavichit A."/>
            <person name="de Mattos Luiz.A.T."/>
            <person name="Zimmer P.D."/>
            <person name="Malone G."/>
            <person name="Dellagostin O."/>
            <person name="de Oliveira A.C."/>
            <person name="Bevan M."/>
            <person name="Bancroft I."/>
            <person name="Minx P."/>
            <person name="Cordum H."/>
            <person name="Wilson R."/>
            <person name="Cheng Z."/>
            <person name="Jin W."/>
            <person name="Jiang J."/>
            <person name="Leong S.A."/>
            <person name="Iwama H."/>
            <person name="Gojobori T."/>
            <person name="Itoh T."/>
            <person name="Niimura Y."/>
            <person name="Fujii Y."/>
            <person name="Habara T."/>
            <person name="Sakai H."/>
            <person name="Sato Y."/>
            <person name="Wilson G."/>
            <person name="Kumar K."/>
            <person name="McCouch S."/>
            <person name="Juretic N."/>
            <person name="Hoen D."/>
            <person name="Wright S."/>
            <person name="Bruskiewich R."/>
            <person name="Bureau T."/>
            <person name="Miyao A."/>
            <person name="Hirochika H."/>
            <person name="Nishikawa T."/>
            <person name="Kadowaki K."/>
            <person name="Sugiura M."/>
            <person name="Burr B."/>
            <person name="Sasaki T."/>
        </authorList>
    </citation>
    <scope>NUCLEOTIDE SEQUENCE [LARGE SCALE GENOMIC DNA]</scope>
    <source>
        <strain evidence="3">cv. Nipponbare</strain>
    </source>
</reference>
<evidence type="ECO:0000313" key="2">
    <source>
        <dbReference type="EMBL" id="BAT03757.1"/>
    </source>
</evidence>
<dbReference type="EMBL" id="AP014964">
    <property type="protein sequence ID" value="BAT03757.1"/>
    <property type="molecule type" value="Genomic_DNA"/>
</dbReference>
<feature type="region of interest" description="Disordered" evidence="1">
    <location>
        <begin position="16"/>
        <end position="58"/>
    </location>
</feature>
<feature type="compositionally biased region" description="Basic residues" evidence="1">
    <location>
        <begin position="85"/>
        <end position="94"/>
    </location>
</feature>
<name>A0A0P0XC46_ORYSJ</name>
<gene>
    <name evidence="2" type="ordered locus">Os08g0137600</name>
    <name evidence="2" type="ORF">OSNPB_080137600</name>
</gene>
<proteinExistence type="predicted"/>
<feature type="compositionally biased region" description="Pro residues" evidence="1">
    <location>
        <begin position="95"/>
        <end position="110"/>
    </location>
</feature>
<dbReference type="InParanoid" id="A0A0P0XC46"/>
<dbReference type="Gramene" id="Os08t0137600-00">
    <property type="protein sequence ID" value="Os08t0137600-00"/>
    <property type="gene ID" value="Os08g0137600"/>
</dbReference>
<dbReference type="Proteomes" id="UP000059680">
    <property type="component" value="Chromosome 8"/>
</dbReference>
<reference evidence="2 3" key="2">
    <citation type="journal article" date="2013" name="Plant Cell Physiol.">
        <title>Rice Annotation Project Database (RAP-DB): an integrative and interactive database for rice genomics.</title>
        <authorList>
            <person name="Sakai H."/>
            <person name="Lee S.S."/>
            <person name="Tanaka T."/>
            <person name="Numa H."/>
            <person name="Kim J."/>
            <person name="Kawahara Y."/>
            <person name="Wakimoto H."/>
            <person name="Yang C.C."/>
            <person name="Iwamoto M."/>
            <person name="Abe T."/>
            <person name="Yamada Y."/>
            <person name="Muto A."/>
            <person name="Inokuchi H."/>
            <person name="Ikemura T."/>
            <person name="Matsumoto T."/>
            <person name="Sasaki T."/>
            <person name="Itoh T."/>
        </authorList>
    </citation>
    <scope>NUCLEOTIDE SEQUENCE [LARGE SCALE GENOMIC DNA]</scope>
    <source>
        <strain evidence="3">cv. Nipponbare</strain>
    </source>
</reference>
<dbReference type="AlphaFoldDB" id="A0A0P0XC46"/>
<feature type="region of interest" description="Disordered" evidence="1">
    <location>
        <begin position="79"/>
        <end position="125"/>
    </location>
</feature>
<evidence type="ECO:0000256" key="1">
    <source>
        <dbReference type="SAM" id="MobiDB-lite"/>
    </source>
</evidence>